<dbReference type="SMART" id="SM00256">
    <property type="entry name" value="FBOX"/>
    <property type="match status" value="1"/>
</dbReference>
<keyword evidence="3" id="KW-1185">Reference proteome</keyword>
<proteinExistence type="predicted"/>
<sequence length="115" mass="12918">MGTTFSGLNNNDENVAASVGLSDLPESCVALILSYLDPSDICKLALVNSTFRRASSADSVWEKRLCRPIRFNDDTKEFWIENNGGFCMAISWKGLKITGIDDRRRWIHISSDESR</sequence>
<dbReference type="EMBL" id="BAABME010021500">
    <property type="protein sequence ID" value="GAA0163469.1"/>
    <property type="molecule type" value="Genomic_DNA"/>
</dbReference>
<dbReference type="CDD" id="cd22162">
    <property type="entry name" value="F-box_AtSKIP3-like"/>
    <property type="match status" value="1"/>
</dbReference>
<evidence type="ECO:0000259" key="1">
    <source>
        <dbReference type="PROSITE" id="PS50181"/>
    </source>
</evidence>
<dbReference type="Gene3D" id="1.20.1280.50">
    <property type="match status" value="1"/>
</dbReference>
<dbReference type="InterPro" id="IPR036047">
    <property type="entry name" value="F-box-like_dom_sf"/>
</dbReference>
<evidence type="ECO:0000313" key="3">
    <source>
        <dbReference type="Proteomes" id="UP001454036"/>
    </source>
</evidence>
<comment type="caution">
    <text evidence="2">The sequence shown here is derived from an EMBL/GenBank/DDBJ whole genome shotgun (WGS) entry which is preliminary data.</text>
</comment>
<evidence type="ECO:0000313" key="2">
    <source>
        <dbReference type="EMBL" id="GAA0163469.1"/>
    </source>
</evidence>
<dbReference type="Pfam" id="PF12937">
    <property type="entry name" value="F-box-like"/>
    <property type="match status" value="1"/>
</dbReference>
<dbReference type="PANTHER" id="PTHR31960:SF3">
    <property type="entry name" value="F-BOX PROTEIN PP2-A13"/>
    <property type="match status" value="1"/>
</dbReference>
<dbReference type="AlphaFoldDB" id="A0AAV3QHD7"/>
<name>A0AAV3QHD7_LITER</name>
<reference evidence="2 3" key="1">
    <citation type="submission" date="2024-01" db="EMBL/GenBank/DDBJ databases">
        <title>The complete chloroplast genome sequence of Lithospermum erythrorhizon: insights into the phylogenetic relationship among Boraginaceae species and the maternal lineages of purple gromwells.</title>
        <authorList>
            <person name="Okada T."/>
            <person name="Watanabe K."/>
        </authorList>
    </citation>
    <scope>NUCLEOTIDE SEQUENCE [LARGE SCALE GENOMIC DNA]</scope>
</reference>
<protein>
    <recommendedName>
        <fullName evidence="1">F-box domain-containing protein</fullName>
    </recommendedName>
</protein>
<dbReference type="PROSITE" id="PS50181">
    <property type="entry name" value="FBOX"/>
    <property type="match status" value="1"/>
</dbReference>
<dbReference type="InterPro" id="IPR001810">
    <property type="entry name" value="F-box_dom"/>
</dbReference>
<dbReference type="SUPFAM" id="SSF81383">
    <property type="entry name" value="F-box domain"/>
    <property type="match status" value="1"/>
</dbReference>
<feature type="domain" description="F-box" evidence="1">
    <location>
        <begin position="18"/>
        <end position="64"/>
    </location>
</feature>
<gene>
    <name evidence="2" type="ORF">LIER_39604</name>
</gene>
<dbReference type="PANTHER" id="PTHR31960">
    <property type="entry name" value="F-BOX PROTEIN PP2-A15"/>
    <property type="match status" value="1"/>
</dbReference>
<dbReference type="Proteomes" id="UP001454036">
    <property type="component" value="Unassembled WGS sequence"/>
</dbReference>
<organism evidence="2 3">
    <name type="scientific">Lithospermum erythrorhizon</name>
    <name type="common">Purple gromwell</name>
    <name type="synonym">Lithospermum officinale var. erythrorhizon</name>
    <dbReference type="NCBI Taxonomy" id="34254"/>
    <lineage>
        <taxon>Eukaryota</taxon>
        <taxon>Viridiplantae</taxon>
        <taxon>Streptophyta</taxon>
        <taxon>Embryophyta</taxon>
        <taxon>Tracheophyta</taxon>
        <taxon>Spermatophyta</taxon>
        <taxon>Magnoliopsida</taxon>
        <taxon>eudicotyledons</taxon>
        <taxon>Gunneridae</taxon>
        <taxon>Pentapetalae</taxon>
        <taxon>asterids</taxon>
        <taxon>lamiids</taxon>
        <taxon>Boraginales</taxon>
        <taxon>Boraginaceae</taxon>
        <taxon>Boraginoideae</taxon>
        <taxon>Lithospermeae</taxon>
        <taxon>Lithospermum</taxon>
    </lineage>
</organism>
<accession>A0AAV3QHD7</accession>